<proteinExistence type="predicted"/>
<sequence length="105" mass="11465">MRQEIAKQELRLGFDMQQARIAQELAIAHRITNAETVEIEEFYDKSGSGQAGLGVNEAGLNLGLRGDGKSVVKRIYKFTGHSVPTIDVALPQLEEANNQKPADAT</sequence>
<evidence type="ECO:0000313" key="2">
    <source>
        <dbReference type="Proteomes" id="UP000386575"/>
    </source>
</evidence>
<dbReference type="RefSeq" id="WP_151041742.1">
    <property type="nucleotide sequence ID" value="NZ_VZUL01000002.1"/>
</dbReference>
<reference evidence="1 2" key="1">
    <citation type="submission" date="2019-09" db="EMBL/GenBank/DDBJ databases">
        <title>Genome sequencing of Ng87 strain.</title>
        <authorList>
            <person name="Karasev E.S."/>
            <person name="Andronov E."/>
        </authorList>
    </citation>
    <scope>NUCLEOTIDE SEQUENCE [LARGE SCALE GENOMIC DNA]</scope>
    <source>
        <strain evidence="1 2">Ng87</strain>
    </source>
</reference>
<dbReference type="EMBL" id="VZUL01000002">
    <property type="protein sequence ID" value="KAB1086281.1"/>
    <property type="molecule type" value="Genomic_DNA"/>
</dbReference>
<gene>
    <name evidence="1" type="ORF">F4V91_07430</name>
</gene>
<accession>A0A6A1TN62</accession>
<comment type="caution">
    <text evidence="1">The sequence shown here is derived from an EMBL/GenBank/DDBJ whole genome shotgun (WGS) entry which is preliminary data.</text>
</comment>
<dbReference type="AlphaFoldDB" id="A0A6A1TN62"/>
<name>A0A6A1TN62_NEOGA</name>
<organism evidence="1 2">
    <name type="scientific">Neorhizobium galegae</name>
    <name type="common">Rhizobium galegae</name>
    <dbReference type="NCBI Taxonomy" id="399"/>
    <lineage>
        <taxon>Bacteria</taxon>
        <taxon>Pseudomonadati</taxon>
        <taxon>Pseudomonadota</taxon>
        <taxon>Alphaproteobacteria</taxon>
        <taxon>Hyphomicrobiales</taxon>
        <taxon>Rhizobiaceae</taxon>
        <taxon>Rhizobium/Agrobacterium group</taxon>
        <taxon>Neorhizobium</taxon>
    </lineage>
</organism>
<protein>
    <submittedName>
        <fullName evidence="1">Uncharacterized protein</fullName>
    </submittedName>
</protein>
<dbReference type="Proteomes" id="UP000386575">
    <property type="component" value="Unassembled WGS sequence"/>
</dbReference>
<evidence type="ECO:0000313" key="1">
    <source>
        <dbReference type="EMBL" id="KAB1086281.1"/>
    </source>
</evidence>